<organism evidence="5">
    <name type="scientific">Candidatus Shikimatogenerans sp. Ttur</name>
    <dbReference type="NCBI Taxonomy" id="3158569"/>
    <lineage>
        <taxon>Bacteria</taxon>
        <taxon>Pseudomonadati</taxon>
        <taxon>Bacteroidota</taxon>
        <taxon>Flavobacteriia</taxon>
        <taxon>Flavobacteriales</taxon>
        <taxon>Candidatus Shikimatogenerans</taxon>
    </lineage>
</organism>
<protein>
    <submittedName>
        <fullName evidence="5">PCRF domain-containing protein</fullName>
    </submittedName>
</protein>
<reference evidence="5" key="1">
    <citation type="submission" date="2024-06" db="EMBL/GenBank/DDBJ databases">
        <title>Diversity, functionality, and evolutionary history of bacterial symbionts in false click beetles (Coleoptera, Throscidae).</title>
        <authorList>
            <person name="Wierz J.C."/>
            <person name="Malm H."/>
            <person name="Kaltenpoth M."/>
            <person name="Engl T."/>
        </authorList>
    </citation>
    <scope>NUCLEOTIDE SEQUENCE</scope>
    <source>
        <strain evidence="5">Ttur</strain>
    </source>
</reference>
<dbReference type="PROSITE" id="PS00745">
    <property type="entry name" value="RF_PROK_I"/>
    <property type="match status" value="1"/>
</dbReference>
<name>A0AAU7ZXZ6_9FLAO</name>
<evidence type="ECO:0000256" key="3">
    <source>
        <dbReference type="ARBA" id="ARBA00022917"/>
    </source>
</evidence>
<dbReference type="SUPFAM" id="SSF75620">
    <property type="entry name" value="Release factor"/>
    <property type="match status" value="1"/>
</dbReference>
<gene>
    <name evidence="5" type="ORF">ABUS76_00820</name>
</gene>
<dbReference type="SMART" id="SM00937">
    <property type="entry name" value="PCRF"/>
    <property type="match status" value="1"/>
</dbReference>
<evidence type="ECO:0000313" key="5">
    <source>
        <dbReference type="EMBL" id="XCC45294.1"/>
    </source>
</evidence>
<dbReference type="Pfam" id="PF00472">
    <property type="entry name" value="RF-1"/>
    <property type="match status" value="1"/>
</dbReference>
<dbReference type="AlphaFoldDB" id="A0AAU7ZXZ6"/>
<dbReference type="Gene3D" id="3.30.160.20">
    <property type="match status" value="1"/>
</dbReference>
<evidence type="ECO:0000259" key="4">
    <source>
        <dbReference type="PROSITE" id="PS00745"/>
    </source>
</evidence>
<proteinExistence type="inferred from homology"/>
<dbReference type="Gene3D" id="3.30.70.1660">
    <property type="match status" value="1"/>
</dbReference>
<accession>A0AAU7ZXZ6</accession>
<dbReference type="InterPro" id="IPR005139">
    <property type="entry name" value="PCRF"/>
</dbReference>
<sequence length="320" mass="38628">MTKNIINNIKNKIFNLKKNNKNTYYKKYYILNNILLLYKENIINNNIIKKKYKFKKKKKYLNKKILNNNKKIINYLKKKKKKKKFTLEIKSSAGGMESCIFVKDLFKMYILYFKNNNIKYKILSINKNNNIEYGYKEIIINILNKKLYSLFKNESGVHRVQRIPKTDSKKRIHTSIVNVIITPILNKKKYKINNKDIKRSTFRAKGAGGQNVNKVETAIRLLHIPTNIKIECQEERTQYKNYKKAIYLLQYKLYKLSIKKKKKKINYKKKNIMCFNKRANKIRTYNYPNNKIIDHRLKKKYNLNNIMNGKLNEILFYFKK</sequence>
<dbReference type="Pfam" id="PF03462">
    <property type="entry name" value="PCRF"/>
    <property type="match status" value="1"/>
</dbReference>
<evidence type="ECO:0000256" key="1">
    <source>
        <dbReference type="ARBA" id="ARBA00010835"/>
    </source>
</evidence>
<feature type="domain" description="Prokaryotic-type class I peptide chain release factors" evidence="4">
    <location>
        <begin position="203"/>
        <end position="219"/>
    </location>
</feature>
<keyword evidence="2" id="KW-0488">Methylation</keyword>
<dbReference type="PANTHER" id="PTHR43804">
    <property type="entry name" value="LD18447P"/>
    <property type="match status" value="1"/>
</dbReference>
<keyword evidence="3" id="KW-0648">Protein biosynthesis</keyword>
<dbReference type="GO" id="GO:0003747">
    <property type="term" value="F:translation release factor activity"/>
    <property type="evidence" value="ECO:0007669"/>
    <property type="project" value="InterPro"/>
</dbReference>
<dbReference type="PANTHER" id="PTHR43804:SF7">
    <property type="entry name" value="LD18447P"/>
    <property type="match status" value="1"/>
</dbReference>
<dbReference type="InterPro" id="IPR000352">
    <property type="entry name" value="Pep_chain_release_fac_I"/>
</dbReference>
<evidence type="ECO:0000256" key="2">
    <source>
        <dbReference type="ARBA" id="ARBA00022481"/>
    </source>
</evidence>
<dbReference type="InterPro" id="IPR045853">
    <property type="entry name" value="Pep_chain_release_fac_I_sf"/>
</dbReference>
<comment type="similarity">
    <text evidence="1">Belongs to the prokaryotic/mitochondrial release factor family.</text>
</comment>
<dbReference type="GO" id="GO:0005737">
    <property type="term" value="C:cytoplasm"/>
    <property type="evidence" value="ECO:0007669"/>
    <property type="project" value="UniProtKB-ARBA"/>
</dbReference>
<dbReference type="EMBL" id="CP158689">
    <property type="protein sequence ID" value="XCC45294.1"/>
    <property type="molecule type" value="Genomic_DNA"/>
</dbReference>
<dbReference type="InterPro" id="IPR050057">
    <property type="entry name" value="Prokaryotic/Mito_RF"/>
</dbReference>